<dbReference type="RefSeq" id="WP_367639033.1">
    <property type="nucleotide sequence ID" value="NZ_JBFNQN010000009.1"/>
</dbReference>
<dbReference type="InterPro" id="IPR008979">
    <property type="entry name" value="Galactose-bd-like_sf"/>
</dbReference>
<organism evidence="4 5">
    <name type="scientific">Kineococcus endophyticus</name>
    <dbReference type="NCBI Taxonomy" id="1181883"/>
    <lineage>
        <taxon>Bacteria</taxon>
        <taxon>Bacillati</taxon>
        <taxon>Actinomycetota</taxon>
        <taxon>Actinomycetes</taxon>
        <taxon>Kineosporiales</taxon>
        <taxon>Kineosporiaceae</taxon>
        <taxon>Kineococcus</taxon>
    </lineage>
</organism>
<keyword evidence="2" id="KW-0732">Signal</keyword>
<dbReference type="EMBL" id="JBFNQN010000009">
    <property type="protein sequence ID" value="MEW9265904.1"/>
    <property type="molecule type" value="Genomic_DNA"/>
</dbReference>
<feature type="domain" description="Glycosyl hydrolase family 98 putative carbohydrate-binding module" evidence="3">
    <location>
        <begin position="763"/>
        <end position="907"/>
    </location>
</feature>
<feature type="region of interest" description="Disordered" evidence="1">
    <location>
        <begin position="236"/>
        <end position="255"/>
    </location>
</feature>
<feature type="signal peptide" evidence="2">
    <location>
        <begin position="1"/>
        <end position="26"/>
    </location>
</feature>
<evidence type="ECO:0000256" key="1">
    <source>
        <dbReference type="SAM" id="MobiDB-lite"/>
    </source>
</evidence>
<feature type="chain" id="PRO_5045689818" evidence="2">
    <location>
        <begin position="27"/>
        <end position="907"/>
    </location>
</feature>
<evidence type="ECO:0000313" key="4">
    <source>
        <dbReference type="EMBL" id="MEW9265904.1"/>
    </source>
</evidence>
<proteinExistence type="predicted"/>
<keyword evidence="5" id="KW-1185">Reference proteome</keyword>
<dbReference type="Pfam" id="PF08305">
    <property type="entry name" value="NPCBM"/>
    <property type="match status" value="3"/>
</dbReference>
<evidence type="ECO:0000259" key="3">
    <source>
        <dbReference type="SMART" id="SM00776"/>
    </source>
</evidence>
<evidence type="ECO:0000256" key="2">
    <source>
        <dbReference type="SAM" id="SignalP"/>
    </source>
</evidence>
<feature type="domain" description="Glycosyl hydrolase family 98 putative carbohydrate-binding module" evidence="3">
    <location>
        <begin position="367"/>
        <end position="511"/>
    </location>
</feature>
<feature type="compositionally biased region" description="Low complexity" evidence="1">
    <location>
        <begin position="676"/>
        <end position="747"/>
    </location>
</feature>
<feature type="domain" description="Glycosyl hydrolase family 98 putative carbohydrate-binding module" evidence="3">
    <location>
        <begin position="529"/>
        <end position="673"/>
    </location>
</feature>
<accession>A0ABV3P8D5</accession>
<dbReference type="PANTHER" id="PTHR24216:SF65">
    <property type="entry name" value="PAXILLIN-LIKE PROTEIN 1"/>
    <property type="match status" value="1"/>
</dbReference>
<name>A0ABV3P8D5_9ACTN</name>
<evidence type="ECO:0000313" key="5">
    <source>
        <dbReference type="Proteomes" id="UP001555826"/>
    </source>
</evidence>
<dbReference type="InterPro" id="IPR013222">
    <property type="entry name" value="Glyco_hyd_98_carb-bd"/>
</dbReference>
<dbReference type="SMART" id="SM00776">
    <property type="entry name" value="NPCBM"/>
    <property type="match status" value="3"/>
</dbReference>
<dbReference type="InterPro" id="IPR038637">
    <property type="entry name" value="NPCBM_sf"/>
</dbReference>
<reference evidence="4 5" key="1">
    <citation type="submission" date="2024-07" db="EMBL/GenBank/DDBJ databases">
        <authorList>
            <person name="Thanompreechachai J."/>
            <person name="Duangmal K."/>
        </authorList>
    </citation>
    <scope>NUCLEOTIDE SEQUENCE [LARGE SCALE GENOMIC DNA]</scope>
    <source>
        <strain evidence="4 5">KCTC 19886</strain>
    </source>
</reference>
<feature type="compositionally biased region" description="Pro residues" evidence="1">
    <location>
        <begin position="748"/>
        <end position="759"/>
    </location>
</feature>
<dbReference type="Gene3D" id="2.60.120.1060">
    <property type="entry name" value="NPCBM/NEW2 domain"/>
    <property type="match status" value="3"/>
</dbReference>
<protein>
    <submittedName>
        <fullName evidence="4">NPCBM/NEW2 domain-containing protein</fullName>
    </submittedName>
</protein>
<feature type="compositionally biased region" description="Basic and acidic residues" evidence="1">
    <location>
        <begin position="785"/>
        <end position="800"/>
    </location>
</feature>
<sequence length="907" mass="91744">MNRSRLAAAVLLATALVVPNATVAVATTSGSTGVVAPTSVEPGMPSGGVFSAGTAWKLDVTGAPLGPNSAGMVQNVAAQTAQFYGGVAAFNAYQYSTSFYTVPATQPRVDVQWNNCQGKASTPPGLLGEGGQFSQVPIPADAVPAKGSDSQLTVYSPSTDQLWEFWVAKKVDGTWSACWGGRIDDVSKSHGYFPASFGASASGLAVAGGTIGIADIESGSIDHALALHLPAPGQSSEFSYPAQRSDGTDTSVDRVPEGTRLRLDPSIDVDALKIHPIAKMVAKAAQKYGFIVTDKAGCTAVVAESPAAAIAATGVDPWKALMGSTPSYNIMKNFPWASLQALPKDYGKPDVLEGTDGGVWTDHDPDGMDVSYVSDTAFRTVKNGWGPVEKDRSNGDIAAGDGRRLKIGAITYAKGLGVHAGSEVVVPTHGATTFTAKVGVDSEVGTSGSVVFQVWNGTTKLADSGVLRGGQAAKALSVDVRGATELRLVVTNAGNGNSGDHADWADARLLRPTGTNPTPTPTPTPTSPAASTVFASDTAYRVVRNGWGPAEADRSNGELSGTDGGTLTVAGQAFAKGFGVHADSEIVVPTGGATTFVADVGIDDEVLPRGTAAFQVWNGDTLLAETSVLRAGSTARRLSVDVSGASEIRLVVTDGGDGTPGDHADWGDARLLGAAAASPTTAPTSTATPEPTTAASSTPTSTPTTAPGNTATPEPTTAPSTAPTSTPTSTAPTTAPTPSSAPTTAPTSPAPTSPAPTSPAPTTSRAAVPVSTTAFRTVRNGWGPVEKDRSNGELKAGDGRTLKIGGRSYATGLGVHAASEVVVPVAGFSTFSAEVGVDSEVGAGGSVVFQVWNGTTKLADSGVLRGGQAAKSLVVDVTGASEIRLVVTNAGDTTTGDHADWAAAYLS</sequence>
<dbReference type="Proteomes" id="UP001555826">
    <property type="component" value="Unassembled WGS sequence"/>
</dbReference>
<feature type="region of interest" description="Disordered" evidence="1">
    <location>
        <begin position="676"/>
        <end position="800"/>
    </location>
</feature>
<dbReference type="PANTHER" id="PTHR24216">
    <property type="entry name" value="PAXILLIN-RELATED"/>
    <property type="match status" value="1"/>
</dbReference>
<comment type="caution">
    <text evidence="4">The sequence shown here is derived from an EMBL/GenBank/DDBJ whole genome shotgun (WGS) entry which is preliminary data.</text>
</comment>
<dbReference type="SUPFAM" id="SSF49785">
    <property type="entry name" value="Galactose-binding domain-like"/>
    <property type="match status" value="3"/>
</dbReference>
<gene>
    <name evidence="4" type="ORF">AB1207_14190</name>
</gene>